<dbReference type="OrthoDB" id="9784366at2"/>
<keyword evidence="4" id="KW-1003">Cell membrane</keyword>
<keyword evidence="10" id="KW-1185">Reference proteome</keyword>
<evidence type="ECO:0000313" key="10">
    <source>
        <dbReference type="Proteomes" id="UP000196778"/>
    </source>
</evidence>
<dbReference type="Pfam" id="PF01594">
    <property type="entry name" value="AI-2E_transport"/>
    <property type="match status" value="1"/>
</dbReference>
<organism evidence="9 10">
    <name type="scientific">Mycetocola reblochoni REB411</name>
    <dbReference type="NCBI Taxonomy" id="1255698"/>
    <lineage>
        <taxon>Bacteria</taxon>
        <taxon>Bacillati</taxon>
        <taxon>Actinomycetota</taxon>
        <taxon>Actinomycetes</taxon>
        <taxon>Micrococcales</taxon>
        <taxon>Microbacteriaceae</taxon>
        <taxon>Mycetocola</taxon>
    </lineage>
</organism>
<reference evidence="10" key="1">
    <citation type="submission" date="2017-02" db="EMBL/GenBank/DDBJ databases">
        <authorList>
            <person name="Dridi B."/>
        </authorList>
    </citation>
    <scope>NUCLEOTIDE SEQUENCE [LARGE SCALE GENOMIC DNA]</scope>
    <source>
        <strain evidence="10">EB411</strain>
    </source>
</reference>
<evidence type="ECO:0000256" key="6">
    <source>
        <dbReference type="ARBA" id="ARBA00022989"/>
    </source>
</evidence>
<accession>A0A1R4JN83</accession>
<dbReference type="RefSeq" id="WP_121657643.1">
    <property type="nucleotide sequence ID" value="NZ_FUKR01000048.1"/>
</dbReference>
<comment type="subcellular location">
    <subcellularLocation>
        <location evidence="1">Cell membrane</location>
        <topology evidence="1">Multi-pass membrane protein</topology>
    </subcellularLocation>
</comment>
<dbReference type="PANTHER" id="PTHR21716:SF53">
    <property type="entry name" value="PERMEASE PERM-RELATED"/>
    <property type="match status" value="1"/>
</dbReference>
<keyword evidence="3" id="KW-0813">Transport</keyword>
<feature type="transmembrane region" description="Helical" evidence="8">
    <location>
        <begin position="54"/>
        <end position="75"/>
    </location>
</feature>
<evidence type="ECO:0000256" key="8">
    <source>
        <dbReference type="SAM" id="Phobius"/>
    </source>
</evidence>
<dbReference type="GO" id="GO:0005886">
    <property type="term" value="C:plasma membrane"/>
    <property type="evidence" value="ECO:0007669"/>
    <property type="project" value="UniProtKB-SubCell"/>
</dbReference>
<feature type="transmembrane region" description="Helical" evidence="8">
    <location>
        <begin position="161"/>
        <end position="186"/>
    </location>
</feature>
<feature type="transmembrane region" description="Helical" evidence="8">
    <location>
        <begin position="283"/>
        <end position="300"/>
    </location>
</feature>
<dbReference type="Proteomes" id="UP000196778">
    <property type="component" value="Unassembled WGS sequence"/>
</dbReference>
<evidence type="ECO:0000256" key="5">
    <source>
        <dbReference type="ARBA" id="ARBA00022692"/>
    </source>
</evidence>
<dbReference type="PANTHER" id="PTHR21716">
    <property type="entry name" value="TRANSMEMBRANE PROTEIN"/>
    <property type="match status" value="1"/>
</dbReference>
<dbReference type="GO" id="GO:0055085">
    <property type="term" value="P:transmembrane transport"/>
    <property type="evidence" value="ECO:0007669"/>
    <property type="project" value="TreeGrafter"/>
</dbReference>
<feature type="transmembrane region" description="Helical" evidence="8">
    <location>
        <begin position="82"/>
        <end position="103"/>
    </location>
</feature>
<keyword evidence="7 8" id="KW-0472">Membrane</keyword>
<feature type="transmembrane region" description="Helical" evidence="8">
    <location>
        <begin position="31"/>
        <end position="48"/>
    </location>
</feature>
<name>A0A1R4JN83_9MICO</name>
<dbReference type="InterPro" id="IPR002549">
    <property type="entry name" value="AI-2E-like"/>
</dbReference>
<evidence type="ECO:0000256" key="7">
    <source>
        <dbReference type="ARBA" id="ARBA00023136"/>
    </source>
</evidence>
<sequence>MATPAQTPSTGRGRLTALLTDQLGWLAMRSLQILVVIGLAALLVVALVQLKVVVIPVLIALILSAAISPVVRWLAAKKVPKMLATWITLIAGALIFGGVVWLISSTVSNQWDDLVESASNGVAQINDALQHLPFSISNDQLESMKSAVGDFLTSSQFGSGAIAGVSAVASVITGFLLTLVILFYFLKDGDRIWAFILTPFSGERYARGVRVGQTTQRVLGGYVRGTATIALVDAIGIGAVLLIMQVPLAIPLTVVVFVGAFIPIVGATLAGTLAALVALVDQGLVVALIVVAAVVAVNQLEGNLLQPVVMAQSLKLHPLVVLVALTGGTVLAGIIGAVLAVPIVAAAWAIIKTWNVPADPEVLASDAAAEPARPRPPRGRLARFILGARG</sequence>
<evidence type="ECO:0000256" key="1">
    <source>
        <dbReference type="ARBA" id="ARBA00004651"/>
    </source>
</evidence>
<gene>
    <name evidence="9" type="ORF">FM119_08390</name>
</gene>
<comment type="similarity">
    <text evidence="2">Belongs to the autoinducer-2 exporter (AI-2E) (TC 2.A.86) family.</text>
</comment>
<evidence type="ECO:0000256" key="3">
    <source>
        <dbReference type="ARBA" id="ARBA00022448"/>
    </source>
</evidence>
<feature type="transmembrane region" description="Helical" evidence="8">
    <location>
        <begin position="250"/>
        <end position="276"/>
    </location>
</feature>
<evidence type="ECO:0000256" key="2">
    <source>
        <dbReference type="ARBA" id="ARBA00009773"/>
    </source>
</evidence>
<feature type="transmembrane region" description="Helical" evidence="8">
    <location>
        <begin position="320"/>
        <end position="351"/>
    </location>
</feature>
<proteinExistence type="inferred from homology"/>
<evidence type="ECO:0000313" key="9">
    <source>
        <dbReference type="EMBL" id="SJN33384.1"/>
    </source>
</evidence>
<keyword evidence="5 8" id="KW-0812">Transmembrane</keyword>
<evidence type="ECO:0000256" key="4">
    <source>
        <dbReference type="ARBA" id="ARBA00022475"/>
    </source>
</evidence>
<keyword evidence="6 8" id="KW-1133">Transmembrane helix</keyword>
<protein>
    <submittedName>
        <fullName evidence="9">Putative integral membrane protein</fullName>
    </submittedName>
</protein>
<feature type="transmembrane region" description="Helical" evidence="8">
    <location>
        <begin position="222"/>
        <end position="244"/>
    </location>
</feature>
<dbReference type="EMBL" id="FUKR01000048">
    <property type="protein sequence ID" value="SJN33384.1"/>
    <property type="molecule type" value="Genomic_DNA"/>
</dbReference>
<dbReference type="AlphaFoldDB" id="A0A1R4JN83"/>